<accession>A0A372J9D2</accession>
<comment type="caution">
    <text evidence="3">The sequence shown here is derived from an EMBL/GenBank/DDBJ whole genome shotgun (WGS) entry which is preliminary data.</text>
</comment>
<keyword evidence="4" id="KW-1185">Reference proteome</keyword>
<protein>
    <submittedName>
        <fullName evidence="3">DUF3311 domain-containing protein</fullName>
    </submittedName>
</protein>
<proteinExistence type="predicted"/>
<dbReference type="Pfam" id="PF11755">
    <property type="entry name" value="DUF3311"/>
    <property type="match status" value="1"/>
</dbReference>
<dbReference type="AlphaFoldDB" id="A0A372J9D2"/>
<evidence type="ECO:0000256" key="1">
    <source>
        <dbReference type="SAM" id="MobiDB-lite"/>
    </source>
</evidence>
<name>A0A372J9D2_9ACTN</name>
<keyword evidence="2" id="KW-1133">Transmembrane helix</keyword>
<keyword evidence="2" id="KW-0472">Membrane</keyword>
<feature type="transmembrane region" description="Helical" evidence="2">
    <location>
        <begin position="107"/>
        <end position="128"/>
    </location>
</feature>
<feature type="region of interest" description="Disordered" evidence="1">
    <location>
        <begin position="1"/>
        <end position="67"/>
    </location>
</feature>
<evidence type="ECO:0000313" key="4">
    <source>
        <dbReference type="Proteomes" id="UP000261811"/>
    </source>
</evidence>
<sequence length="136" mass="14143">MGGTGTAGRVRASPSEGNGRADRSGAPKRSPRGLVFGRGEPSGWRSRRPPAAVPQGGSPAVTEPPSAGPGLASKIVAGVLLALPFPVYLAVPSYAKTGPRLAGFPFFYWWQLLWVVLTALCIGGAHLLTRRRGGAR</sequence>
<dbReference type="Proteomes" id="UP000261811">
    <property type="component" value="Unassembled WGS sequence"/>
</dbReference>
<dbReference type="EMBL" id="QURH01001043">
    <property type="protein sequence ID" value="RFU36621.1"/>
    <property type="molecule type" value="Genomic_DNA"/>
</dbReference>
<reference evidence="3 4" key="1">
    <citation type="submission" date="2018-08" db="EMBL/GenBank/DDBJ databases">
        <title>Actinomadura jelena sp. nov., a novel Actinomycete isolated from soil in Chad.</title>
        <authorList>
            <person name="Shi L."/>
        </authorList>
    </citation>
    <scope>NUCLEOTIDE SEQUENCE [LARGE SCALE GENOMIC DNA]</scope>
    <source>
        <strain evidence="3 4">NEAU-G17</strain>
    </source>
</reference>
<organism evidence="3 4">
    <name type="scientific">Actinomadura logoneensis</name>
    <dbReference type="NCBI Taxonomy" id="2293572"/>
    <lineage>
        <taxon>Bacteria</taxon>
        <taxon>Bacillati</taxon>
        <taxon>Actinomycetota</taxon>
        <taxon>Actinomycetes</taxon>
        <taxon>Streptosporangiales</taxon>
        <taxon>Thermomonosporaceae</taxon>
        <taxon>Actinomadura</taxon>
    </lineage>
</organism>
<feature type="transmembrane region" description="Helical" evidence="2">
    <location>
        <begin position="75"/>
        <end position="95"/>
    </location>
</feature>
<keyword evidence="2" id="KW-0812">Transmembrane</keyword>
<evidence type="ECO:0000313" key="3">
    <source>
        <dbReference type="EMBL" id="RFU36621.1"/>
    </source>
</evidence>
<evidence type="ECO:0000256" key="2">
    <source>
        <dbReference type="SAM" id="Phobius"/>
    </source>
</evidence>
<gene>
    <name evidence="3" type="ORF">DZF91_37200</name>
</gene>
<dbReference type="OrthoDB" id="123261at2"/>
<dbReference type="InterPro" id="IPR021741">
    <property type="entry name" value="DUF3311"/>
</dbReference>